<evidence type="ECO:0000313" key="1">
    <source>
        <dbReference type="EMBL" id="KAF1035337.1"/>
    </source>
</evidence>
<comment type="caution">
    <text evidence="1">The sequence shown here is derived from an EMBL/GenBank/DDBJ whole genome shotgun (WGS) entry which is preliminary data.</text>
</comment>
<dbReference type="AlphaFoldDB" id="A0A833PR37"/>
<dbReference type="Proteomes" id="UP000467522">
    <property type="component" value="Unassembled WGS sequence"/>
</dbReference>
<gene>
    <name evidence="1" type="ORF">GAK33_04935</name>
</gene>
<protein>
    <submittedName>
        <fullName evidence="1">Uncharacterized protein</fullName>
    </submittedName>
</protein>
<name>A0A833PR37_BURL3</name>
<dbReference type="EMBL" id="WNDV01000017">
    <property type="protein sequence ID" value="KAF1035337.1"/>
    <property type="molecule type" value="Genomic_DNA"/>
</dbReference>
<accession>A0A833PR37</accession>
<sequence length="34" mass="3876">MSDRLPHGRSARPDVLRDLFVSADHLENPPRHIA</sequence>
<evidence type="ECO:0000313" key="2">
    <source>
        <dbReference type="Proteomes" id="UP000467522"/>
    </source>
</evidence>
<reference evidence="2" key="1">
    <citation type="journal article" date="2020" name="MBio">
        <title>Horizontal gene transfer to a defensive symbiont with a reduced genome amongst a multipartite beetle microbiome.</title>
        <authorList>
            <person name="Waterworth S.C."/>
            <person name="Florez L.V."/>
            <person name="Rees E.R."/>
            <person name="Hertweck C."/>
            <person name="Kaltenpoth M."/>
            <person name="Kwan J.C."/>
        </authorList>
    </citation>
    <scope>NUCLEOTIDE SEQUENCE [LARGE SCALE GENOMIC DNA]</scope>
</reference>
<organism evidence="1 2">
    <name type="scientific">Burkholderia lata (strain ATCC 17760 / DSM 23089 / LMG 22485 / NCIMB 9086 / R18194 / 383)</name>
    <dbReference type="NCBI Taxonomy" id="482957"/>
    <lineage>
        <taxon>Bacteria</taxon>
        <taxon>Pseudomonadati</taxon>
        <taxon>Pseudomonadota</taxon>
        <taxon>Betaproteobacteria</taxon>
        <taxon>Burkholderiales</taxon>
        <taxon>Burkholderiaceae</taxon>
        <taxon>Burkholderia</taxon>
        <taxon>Burkholderia cepacia complex</taxon>
    </lineage>
</organism>
<proteinExistence type="predicted"/>